<dbReference type="Proteomes" id="UP001501585">
    <property type="component" value="Unassembled WGS sequence"/>
</dbReference>
<dbReference type="Pfam" id="PF00440">
    <property type="entry name" value="TetR_N"/>
    <property type="match status" value="1"/>
</dbReference>
<feature type="domain" description="HTH tetR-type" evidence="4">
    <location>
        <begin position="6"/>
        <end position="66"/>
    </location>
</feature>
<keyword evidence="6" id="KW-1185">Reference proteome</keyword>
<dbReference type="SUPFAM" id="SSF48498">
    <property type="entry name" value="Tetracyclin repressor-like, C-terminal domain"/>
    <property type="match status" value="1"/>
</dbReference>
<evidence type="ECO:0000256" key="2">
    <source>
        <dbReference type="PROSITE-ProRule" id="PRU00335"/>
    </source>
</evidence>
<dbReference type="InterPro" id="IPR036271">
    <property type="entry name" value="Tet_transcr_reg_TetR-rel_C_sf"/>
</dbReference>
<dbReference type="PROSITE" id="PS50977">
    <property type="entry name" value="HTH_TETR_2"/>
    <property type="match status" value="1"/>
</dbReference>
<comment type="caution">
    <text evidence="5">The sequence shown here is derived from an EMBL/GenBank/DDBJ whole genome shotgun (WGS) entry which is preliminary data.</text>
</comment>
<dbReference type="InterPro" id="IPR041467">
    <property type="entry name" value="Sco4008_C"/>
</dbReference>
<dbReference type="Pfam" id="PF17926">
    <property type="entry name" value="TetR_C_21"/>
    <property type="match status" value="1"/>
</dbReference>
<dbReference type="RefSeq" id="WP_344109128.1">
    <property type="nucleotide sequence ID" value="NZ_BAAAPC010000001.1"/>
</dbReference>
<dbReference type="InterPro" id="IPR001647">
    <property type="entry name" value="HTH_TetR"/>
</dbReference>
<dbReference type="EMBL" id="BAAAPC010000001">
    <property type="protein sequence ID" value="GAA1980367.1"/>
    <property type="molecule type" value="Genomic_DNA"/>
</dbReference>
<sequence length="207" mass="22531">MSYDAQATRARILDAATAEFSEYGVAGARVDRIAQRADANKRAIYDYFGGKEKLFRVVLEAAQRRIADEVPMDPDDPAAYVARLFDYQSAHPELVRLLLWEGLSHGSEGAIPAADWRKEHYAAKTATVREAQESGTVRGDQPPELLVFLLMAIANWNFAVPQLRRYLLGDDVPPERLRDALASVAGDLVGGRGGASAGSASEADEPS</sequence>
<dbReference type="InterPro" id="IPR009057">
    <property type="entry name" value="Homeodomain-like_sf"/>
</dbReference>
<feature type="DNA-binding region" description="H-T-H motif" evidence="2">
    <location>
        <begin position="29"/>
        <end position="48"/>
    </location>
</feature>
<dbReference type="SUPFAM" id="SSF46689">
    <property type="entry name" value="Homeodomain-like"/>
    <property type="match status" value="1"/>
</dbReference>
<evidence type="ECO:0000256" key="1">
    <source>
        <dbReference type="ARBA" id="ARBA00023125"/>
    </source>
</evidence>
<feature type="region of interest" description="Disordered" evidence="3">
    <location>
        <begin position="187"/>
        <end position="207"/>
    </location>
</feature>
<dbReference type="InterPro" id="IPR050109">
    <property type="entry name" value="HTH-type_TetR-like_transc_reg"/>
</dbReference>
<dbReference type="PRINTS" id="PR00455">
    <property type="entry name" value="HTHTETR"/>
</dbReference>
<dbReference type="PANTHER" id="PTHR30328">
    <property type="entry name" value="TRANSCRIPTIONAL REPRESSOR"/>
    <property type="match status" value="1"/>
</dbReference>
<name>A0ABN2S4R8_9ACTN</name>
<evidence type="ECO:0000313" key="6">
    <source>
        <dbReference type="Proteomes" id="UP001501585"/>
    </source>
</evidence>
<evidence type="ECO:0000259" key="4">
    <source>
        <dbReference type="PROSITE" id="PS50977"/>
    </source>
</evidence>
<keyword evidence="1 2" id="KW-0238">DNA-binding</keyword>
<organism evidence="5 6">
    <name type="scientific">Nocardiopsis rhodophaea</name>
    <dbReference type="NCBI Taxonomy" id="280238"/>
    <lineage>
        <taxon>Bacteria</taxon>
        <taxon>Bacillati</taxon>
        <taxon>Actinomycetota</taxon>
        <taxon>Actinomycetes</taxon>
        <taxon>Streptosporangiales</taxon>
        <taxon>Nocardiopsidaceae</taxon>
        <taxon>Nocardiopsis</taxon>
    </lineage>
</organism>
<gene>
    <name evidence="5" type="ORF">GCM10009799_01870</name>
</gene>
<dbReference type="Gene3D" id="1.10.357.10">
    <property type="entry name" value="Tetracycline Repressor, domain 2"/>
    <property type="match status" value="1"/>
</dbReference>
<protein>
    <submittedName>
        <fullName evidence="5">TetR family transcriptional regulator</fullName>
    </submittedName>
</protein>
<reference evidence="5 6" key="1">
    <citation type="journal article" date="2019" name="Int. J. Syst. Evol. Microbiol.">
        <title>The Global Catalogue of Microorganisms (GCM) 10K type strain sequencing project: providing services to taxonomists for standard genome sequencing and annotation.</title>
        <authorList>
            <consortium name="The Broad Institute Genomics Platform"/>
            <consortium name="The Broad Institute Genome Sequencing Center for Infectious Disease"/>
            <person name="Wu L."/>
            <person name="Ma J."/>
        </authorList>
    </citation>
    <scope>NUCLEOTIDE SEQUENCE [LARGE SCALE GENOMIC DNA]</scope>
    <source>
        <strain evidence="5 6">JCM 15313</strain>
    </source>
</reference>
<proteinExistence type="predicted"/>
<evidence type="ECO:0000313" key="5">
    <source>
        <dbReference type="EMBL" id="GAA1980367.1"/>
    </source>
</evidence>
<dbReference type="PANTHER" id="PTHR30328:SF54">
    <property type="entry name" value="HTH-TYPE TRANSCRIPTIONAL REPRESSOR SCO4008"/>
    <property type="match status" value="1"/>
</dbReference>
<accession>A0ABN2S4R8</accession>
<evidence type="ECO:0000256" key="3">
    <source>
        <dbReference type="SAM" id="MobiDB-lite"/>
    </source>
</evidence>